<keyword evidence="2" id="KW-0521">NADP</keyword>
<dbReference type="PANTHER" id="PTHR42748:SF30">
    <property type="entry name" value="NMRA-LIKE DOMAIN-CONTAINING PROTEIN"/>
    <property type="match status" value="1"/>
</dbReference>
<dbReference type="InterPro" id="IPR008030">
    <property type="entry name" value="NmrA-like"/>
</dbReference>
<evidence type="ECO:0000313" key="6">
    <source>
        <dbReference type="Proteomes" id="UP000030653"/>
    </source>
</evidence>
<accession>M5FUF4</accession>
<evidence type="ECO:0000256" key="1">
    <source>
        <dbReference type="ARBA" id="ARBA00006328"/>
    </source>
</evidence>
<keyword evidence="3" id="KW-0560">Oxidoreductase</keyword>
<proteinExistence type="inferred from homology"/>
<dbReference type="STRING" id="1858805.M5FUF4"/>
<dbReference type="GO" id="GO:0016491">
    <property type="term" value="F:oxidoreductase activity"/>
    <property type="evidence" value="ECO:0007669"/>
    <property type="project" value="UniProtKB-KW"/>
</dbReference>
<feature type="domain" description="NmrA-like" evidence="4">
    <location>
        <begin position="3"/>
        <end position="153"/>
    </location>
</feature>
<protein>
    <submittedName>
        <fullName evidence="5">NADP-binding protein</fullName>
    </submittedName>
</protein>
<sequence length="183" mass="19173">MSNKLVVVCGATGGQGGSVVKALLADGRFAIRGLTRDVDSAASKALAAQGVEMVFGLPADKDTLLKAFKGAYAVFGVTIPGFVPGPPNDYDQGKNIVDACKANDVPLFVWSSLPHVSESSGGKYTMVTAFDQKAEVDKYIKSVEQPAVVLKTGGFVSKCIFPILLIINVSLSRQHNQLPSAAT</sequence>
<reference evidence="5 6" key="1">
    <citation type="journal article" date="2012" name="Science">
        <title>The Paleozoic origin of enzymatic lignin decomposition reconstructed from 31 fungal genomes.</title>
        <authorList>
            <person name="Floudas D."/>
            <person name="Binder M."/>
            <person name="Riley R."/>
            <person name="Barry K."/>
            <person name="Blanchette R.A."/>
            <person name="Henrissat B."/>
            <person name="Martinez A.T."/>
            <person name="Otillar R."/>
            <person name="Spatafora J.W."/>
            <person name="Yadav J.S."/>
            <person name="Aerts A."/>
            <person name="Benoit I."/>
            <person name="Boyd A."/>
            <person name="Carlson A."/>
            <person name="Copeland A."/>
            <person name="Coutinho P.M."/>
            <person name="de Vries R.P."/>
            <person name="Ferreira P."/>
            <person name="Findley K."/>
            <person name="Foster B."/>
            <person name="Gaskell J."/>
            <person name="Glotzer D."/>
            <person name="Gorecki P."/>
            <person name="Heitman J."/>
            <person name="Hesse C."/>
            <person name="Hori C."/>
            <person name="Igarashi K."/>
            <person name="Jurgens J.A."/>
            <person name="Kallen N."/>
            <person name="Kersten P."/>
            <person name="Kohler A."/>
            <person name="Kuees U."/>
            <person name="Kumar T.K.A."/>
            <person name="Kuo A."/>
            <person name="LaButti K."/>
            <person name="Larrondo L.F."/>
            <person name="Lindquist E."/>
            <person name="Ling A."/>
            <person name="Lombard V."/>
            <person name="Lucas S."/>
            <person name="Lundell T."/>
            <person name="Martin R."/>
            <person name="McLaughlin D.J."/>
            <person name="Morgenstern I."/>
            <person name="Morin E."/>
            <person name="Murat C."/>
            <person name="Nagy L.G."/>
            <person name="Nolan M."/>
            <person name="Ohm R.A."/>
            <person name="Patyshakuliyeva A."/>
            <person name="Rokas A."/>
            <person name="Ruiz-Duenas F.J."/>
            <person name="Sabat G."/>
            <person name="Salamov A."/>
            <person name="Samejima M."/>
            <person name="Schmutz J."/>
            <person name="Slot J.C."/>
            <person name="St John F."/>
            <person name="Stenlid J."/>
            <person name="Sun H."/>
            <person name="Sun S."/>
            <person name="Syed K."/>
            <person name="Tsang A."/>
            <person name="Wiebenga A."/>
            <person name="Young D."/>
            <person name="Pisabarro A."/>
            <person name="Eastwood D.C."/>
            <person name="Martin F."/>
            <person name="Cullen D."/>
            <person name="Grigoriev I.V."/>
            <person name="Hibbett D.S."/>
        </authorList>
    </citation>
    <scope>NUCLEOTIDE SEQUENCE [LARGE SCALE GENOMIC DNA]</scope>
    <source>
        <strain evidence="5 6">DJM-731 SS1</strain>
    </source>
</reference>
<dbReference type="InterPro" id="IPR036291">
    <property type="entry name" value="NAD(P)-bd_dom_sf"/>
</dbReference>
<evidence type="ECO:0000259" key="4">
    <source>
        <dbReference type="Pfam" id="PF05368"/>
    </source>
</evidence>
<evidence type="ECO:0000256" key="2">
    <source>
        <dbReference type="ARBA" id="ARBA00022857"/>
    </source>
</evidence>
<dbReference type="OrthoDB" id="419598at2759"/>
<evidence type="ECO:0000313" key="5">
    <source>
        <dbReference type="EMBL" id="EJU01366.1"/>
    </source>
</evidence>
<dbReference type="InterPro" id="IPR051164">
    <property type="entry name" value="NmrA-like_oxidored"/>
</dbReference>
<dbReference type="SUPFAM" id="SSF51735">
    <property type="entry name" value="NAD(P)-binding Rossmann-fold domains"/>
    <property type="match status" value="1"/>
</dbReference>
<keyword evidence="6" id="KW-1185">Reference proteome</keyword>
<dbReference type="AlphaFoldDB" id="M5FUF4"/>
<dbReference type="GeneID" id="63690212"/>
<name>M5FUF4_DACPD</name>
<dbReference type="RefSeq" id="XP_040628263.1">
    <property type="nucleotide sequence ID" value="XM_040775150.1"/>
</dbReference>
<dbReference type="Proteomes" id="UP000030653">
    <property type="component" value="Unassembled WGS sequence"/>
</dbReference>
<dbReference type="HOGENOM" id="CLU_007383_8_2_1"/>
<dbReference type="Gene3D" id="3.40.50.720">
    <property type="entry name" value="NAD(P)-binding Rossmann-like Domain"/>
    <property type="match status" value="1"/>
</dbReference>
<gene>
    <name evidence="5" type="ORF">DACRYDRAFT_53103</name>
</gene>
<dbReference type="Pfam" id="PF05368">
    <property type="entry name" value="NmrA"/>
    <property type="match status" value="1"/>
</dbReference>
<dbReference type="PANTHER" id="PTHR42748">
    <property type="entry name" value="NITROGEN METABOLITE REPRESSION PROTEIN NMRA FAMILY MEMBER"/>
    <property type="match status" value="1"/>
</dbReference>
<comment type="similarity">
    <text evidence="1">Belongs to the NmrA-type oxidoreductase family.</text>
</comment>
<dbReference type="OMA" id="MAHTIRT"/>
<dbReference type="GO" id="GO:0005634">
    <property type="term" value="C:nucleus"/>
    <property type="evidence" value="ECO:0007669"/>
    <property type="project" value="TreeGrafter"/>
</dbReference>
<organism evidence="5 6">
    <name type="scientific">Dacryopinax primogenitus (strain DJM 731)</name>
    <name type="common">Brown rot fungus</name>
    <dbReference type="NCBI Taxonomy" id="1858805"/>
    <lineage>
        <taxon>Eukaryota</taxon>
        <taxon>Fungi</taxon>
        <taxon>Dikarya</taxon>
        <taxon>Basidiomycota</taxon>
        <taxon>Agaricomycotina</taxon>
        <taxon>Dacrymycetes</taxon>
        <taxon>Dacrymycetales</taxon>
        <taxon>Dacrymycetaceae</taxon>
        <taxon>Dacryopinax</taxon>
    </lineage>
</organism>
<dbReference type="EMBL" id="JH795864">
    <property type="protein sequence ID" value="EJU01366.1"/>
    <property type="molecule type" value="Genomic_DNA"/>
</dbReference>
<evidence type="ECO:0000256" key="3">
    <source>
        <dbReference type="ARBA" id="ARBA00023002"/>
    </source>
</evidence>